<keyword evidence="8" id="KW-0407">Ion channel</keyword>
<evidence type="ECO:0000256" key="5">
    <source>
        <dbReference type="ARBA" id="ARBA00023065"/>
    </source>
</evidence>
<dbReference type="SMART" id="SM00100">
    <property type="entry name" value="cNMP"/>
    <property type="match status" value="2"/>
</dbReference>
<dbReference type="GeneID" id="17293343"/>
<keyword evidence="12" id="KW-1185">Reference proteome</keyword>
<keyword evidence="4" id="KW-1133">Transmembrane helix</keyword>
<dbReference type="SUPFAM" id="SSF51206">
    <property type="entry name" value="cAMP-binding domain-like"/>
    <property type="match status" value="2"/>
</dbReference>
<evidence type="ECO:0000256" key="2">
    <source>
        <dbReference type="ARBA" id="ARBA00022448"/>
    </source>
</evidence>
<evidence type="ECO:0000256" key="1">
    <source>
        <dbReference type="ARBA" id="ARBA00004141"/>
    </source>
</evidence>
<reference evidence="11" key="3">
    <citation type="submission" date="2016-03" db="UniProtKB">
        <authorList>
            <consortium name="EnsemblProtists"/>
        </authorList>
    </citation>
    <scope>IDENTIFICATION</scope>
</reference>
<proteinExistence type="predicted"/>
<dbReference type="PaxDb" id="55529-EKX36606"/>
<evidence type="ECO:0000313" key="11">
    <source>
        <dbReference type="EnsemblProtists" id="EKX36606"/>
    </source>
</evidence>
<organism evidence="10">
    <name type="scientific">Guillardia theta (strain CCMP2712)</name>
    <name type="common">Cryptophyte</name>
    <dbReference type="NCBI Taxonomy" id="905079"/>
    <lineage>
        <taxon>Eukaryota</taxon>
        <taxon>Cryptophyceae</taxon>
        <taxon>Pyrenomonadales</taxon>
        <taxon>Geminigeraceae</taxon>
        <taxon>Guillardia</taxon>
    </lineage>
</organism>
<keyword evidence="6" id="KW-0472">Membrane</keyword>
<dbReference type="Pfam" id="PF00027">
    <property type="entry name" value="cNMP_binding"/>
    <property type="match status" value="1"/>
</dbReference>
<dbReference type="EMBL" id="JH993071">
    <property type="protein sequence ID" value="EKX36606.1"/>
    <property type="molecule type" value="Genomic_DNA"/>
</dbReference>
<dbReference type="PANTHER" id="PTHR45638:SF11">
    <property type="entry name" value="CYCLIC NUCLEOTIDE-GATED CATION CHANNEL SUBUNIT A"/>
    <property type="match status" value="1"/>
</dbReference>
<reference evidence="12" key="2">
    <citation type="submission" date="2012-11" db="EMBL/GenBank/DDBJ databases">
        <authorList>
            <person name="Kuo A."/>
            <person name="Curtis B.A."/>
            <person name="Tanifuji G."/>
            <person name="Burki F."/>
            <person name="Gruber A."/>
            <person name="Irimia M."/>
            <person name="Maruyama S."/>
            <person name="Arias M.C."/>
            <person name="Ball S.G."/>
            <person name="Gile G.H."/>
            <person name="Hirakawa Y."/>
            <person name="Hopkins J.F."/>
            <person name="Rensing S.A."/>
            <person name="Schmutz J."/>
            <person name="Symeonidi A."/>
            <person name="Elias M."/>
            <person name="Eveleigh R.J."/>
            <person name="Herman E.K."/>
            <person name="Klute M.J."/>
            <person name="Nakayama T."/>
            <person name="Obornik M."/>
            <person name="Reyes-Prieto A."/>
            <person name="Armbrust E.V."/>
            <person name="Aves S.J."/>
            <person name="Beiko R.G."/>
            <person name="Coutinho P."/>
            <person name="Dacks J.B."/>
            <person name="Durnford D.G."/>
            <person name="Fast N.M."/>
            <person name="Green B.R."/>
            <person name="Grisdale C."/>
            <person name="Hempe F."/>
            <person name="Henrissat B."/>
            <person name="Hoppner M.P."/>
            <person name="Ishida K.-I."/>
            <person name="Kim E."/>
            <person name="Koreny L."/>
            <person name="Kroth P.G."/>
            <person name="Liu Y."/>
            <person name="Malik S.-B."/>
            <person name="Maier U.G."/>
            <person name="McRose D."/>
            <person name="Mock T."/>
            <person name="Neilson J.A."/>
            <person name="Onodera N.T."/>
            <person name="Poole A.M."/>
            <person name="Pritham E.J."/>
            <person name="Richards T.A."/>
            <person name="Rocap G."/>
            <person name="Roy S.W."/>
            <person name="Sarai C."/>
            <person name="Schaack S."/>
            <person name="Shirato S."/>
            <person name="Slamovits C.H."/>
            <person name="Spencer D.F."/>
            <person name="Suzuki S."/>
            <person name="Worden A.Z."/>
            <person name="Zauner S."/>
            <person name="Barry K."/>
            <person name="Bell C."/>
            <person name="Bharti A.K."/>
            <person name="Crow J.A."/>
            <person name="Grimwood J."/>
            <person name="Kramer R."/>
            <person name="Lindquist E."/>
            <person name="Lucas S."/>
            <person name="Salamov A."/>
            <person name="McFadden G.I."/>
            <person name="Lane C.E."/>
            <person name="Keeling P.J."/>
            <person name="Gray M.W."/>
            <person name="Grigoriev I.V."/>
            <person name="Archibald J.M."/>
        </authorList>
    </citation>
    <scope>NUCLEOTIDE SEQUENCE</scope>
    <source>
        <strain evidence="12">CCMP2712</strain>
    </source>
</reference>
<dbReference type="InterPro" id="IPR000595">
    <property type="entry name" value="cNMP-bd_dom"/>
</dbReference>
<dbReference type="PANTHER" id="PTHR45638">
    <property type="entry name" value="CYCLIC NUCLEOTIDE-GATED CATION CHANNEL SUBUNIT A"/>
    <property type="match status" value="1"/>
</dbReference>
<dbReference type="AlphaFoldDB" id="L1IK35"/>
<feature type="domain" description="Cyclic nucleotide-binding" evidence="9">
    <location>
        <begin position="82"/>
        <end position="120"/>
    </location>
</feature>
<gene>
    <name evidence="10" type="ORF">GUITHDRAFT_165708</name>
</gene>
<dbReference type="CDD" id="cd00038">
    <property type="entry name" value="CAP_ED"/>
    <property type="match status" value="2"/>
</dbReference>
<keyword evidence="5" id="KW-0406">Ion transport</keyword>
<protein>
    <recommendedName>
        <fullName evidence="9">Cyclic nucleotide-binding domain-containing protein</fullName>
    </recommendedName>
</protein>
<dbReference type="Gene3D" id="2.60.120.10">
    <property type="entry name" value="Jelly Rolls"/>
    <property type="match status" value="2"/>
</dbReference>
<evidence type="ECO:0000259" key="9">
    <source>
        <dbReference type="PROSITE" id="PS50042"/>
    </source>
</evidence>
<dbReference type="PROSITE" id="PS50042">
    <property type="entry name" value="CNMP_BINDING_3"/>
    <property type="match status" value="2"/>
</dbReference>
<evidence type="ECO:0000313" key="10">
    <source>
        <dbReference type="EMBL" id="EKX36606.1"/>
    </source>
</evidence>
<evidence type="ECO:0000256" key="3">
    <source>
        <dbReference type="ARBA" id="ARBA00022692"/>
    </source>
</evidence>
<evidence type="ECO:0000256" key="8">
    <source>
        <dbReference type="ARBA" id="ARBA00023303"/>
    </source>
</evidence>
<dbReference type="InterPro" id="IPR018490">
    <property type="entry name" value="cNMP-bd_dom_sf"/>
</dbReference>
<comment type="subcellular location">
    <subcellularLocation>
        <location evidence="1">Membrane</location>
        <topology evidence="1">Multi-pass membrane protein</topology>
    </subcellularLocation>
</comment>
<dbReference type="RefSeq" id="XP_005823586.1">
    <property type="nucleotide sequence ID" value="XM_005823529.1"/>
</dbReference>
<dbReference type="HOGENOM" id="CLU_722485_0_0_1"/>
<keyword evidence="2" id="KW-0813">Transport</keyword>
<dbReference type="InterPro" id="IPR014710">
    <property type="entry name" value="RmlC-like_jellyroll"/>
</dbReference>
<evidence type="ECO:0000313" key="12">
    <source>
        <dbReference type="Proteomes" id="UP000011087"/>
    </source>
</evidence>
<sequence length="383" mass="42236">MPTSEGLKESVEKLCVNCDDNDFGWSGTWLLPKRLFRGCNLEGLQAVAKRLQPVSFKDSDVVFRAGEFLSAMTGKACTLSTQGCFFGEVGMMLCEKRTADVLAAGDCELLELHVDSFFEVASEFPAIANSLRVQLGNVGSARIKKASTTMRMVISGDYHPCALKQREIPSITGSPEGSERVKKWNEDMLRHERDRMQAAIVKVLPVGSNLKSMIQSFEVAEKLMQDPVRYVQGRLKLEDHFVRALSLQPWLENAPPMVVAEALSRLTWKTFRAGEQVMKAEGSISKLYIVSSGSVRVLVGGSKGCQTRCLTPPHAFGVAGFCAPDRGLRAMEAYAVEESKVAEMGSEAIVMLCDLFPELWSNIGRLRLIYRAIPRVVKSSRGS</sequence>
<dbReference type="InterPro" id="IPR018488">
    <property type="entry name" value="cNMP-bd_CS"/>
</dbReference>
<dbReference type="GO" id="GO:0005221">
    <property type="term" value="F:intracellularly cyclic nucleotide-activated monoatomic cation channel activity"/>
    <property type="evidence" value="ECO:0007669"/>
    <property type="project" value="InterPro"/>
</dbReference>
<dbReference type="InterPro" id="IPR050866">
    <property type="entry name" value="CNG_cation_channel"/>
</dbReference>
<evidence type="ECO:0000256" key="4">
    <source>
        <dbReference type="ARBA" id="ARBA00022989"/>
    </source>
</evidence>
<dbReference type="PROSITE" id="PS00889">
    <property type="entry name" value="CNMP_BINDING_2"/>
    <property type="match status" value="1"/>
</dbReference>
<keyword evidence="7" id="KW-1071">Ligand-gated ion channel</keyword>
<dbReference type="EnsemblProtists" id="EKX36606">
    <property type="protein sequence ID" value="EKX36606"/>
    <property type="gene ID" value="GUITHDRAFT_165708"/>
</dbReference>
<dbReference type="GO" id="GO:0044877">
    <property type="term" value="F:protein-containing complex binding"/>
    <property type="evidence" value="ECO:0007669"/>
    <property type="project" value="TreeGrafter"/>
</dbReference>
<evidence type="ECO:0000256" key="6">
    <source>
        <dbReference type="ARBA" id="ARBA00023136"/>
    </source>
</evidence>
<keyword evidence="3" id="KW-0812">Transmembrane</keyword>
<name>L1IK35_GUITC</name>
<dbReference type="GO" id="GO:0016020">
    <property type="term" value="C:membrane"/>
    <property type="evidence" value="ECO:0007669"/>
    <property type="project" value="UniProtKB-SubCell"/>
</dbReference>
<accession>L1IK35</accession>
<feature type="domain" description="Cyclic nucleotide-binding" evidence="9">
    <location>
        <begin position="250"/>
        <end position="344"/>
    </location>
</feature>
<dbReference type="Proteomes" id="UP000011087">
    <property type="component" value="Unassembled WGS sequence"/>
</dbReference>
<dbReference type="KEGG" id="gtt:GUITHDRAFT_165708"/>
<evidence type="ECO:0000256" key="7">
    <source>
        <dbReference type="ARBA" id="ARBA00023286"/>
    </source>
</evidence>
<reference evidence="10 12" key="1">
    <citation type="journal article" date="2012" name="Nature">
        <title>Algal genomes reveal evolutionary mosaicism and the fate of nucleomorphs.</title>
        <authorList>
            <consortium name="DOE Joint Genome Institute"/>
            <person name="Curtis B.A."/>
            <person name="Tanifuji G."/>
            <person name="Burki F."/>
            <person name="Gruber A."/>
            <person name="Irimia M."/>
            <person name="Maruyama S."/>
            <person name="Arias M.C."/>
            <person name="Ball S.G."/>
            <person name="Gile G.H."/>
            <person name="Hirakawa Y."/>
            <person name="Hopkins J.F."/>
            <person name="Kuo A."/>
            <person name="Rensing S.A."/>
            <person name="Schmutz J."/>
            <person name="Symeonidi A."/>
            <person name="Elias M."/>
            <person name="Eveleigh R.J."/>
            <person name="Herman E.K."/>
            <person name="Klute M.J."/>
            <person name="Nakayama T."/>
            <person name="Obornik M."/>
            <person name="Reyes-Prieto A."/>
            <person name="Armbrust E.V."/>
            <person name="Aves S.J."/>
            <person name="Beiko R.G."/>
            <person name="Coutinho P."/>
            <person name="Dacks J.B."/>
            <person name="Durnford D.G."/>
            <person name="Fast N.M."/>
            <person name="Green B.R."/>
            <person name="Grisdale C.J."/>
            <person name="Hempel F."/>
            <person name="Henrissat B."/>
            <person name="Hoppner M.P."/>
            <person name="Ishida K."/>
            <person name="Kim E."/>
            <person name="Koreny L."/>
            <person name="Kroth P.G."/>
            <person name="Liu Y."/>
            <person name="Malik S.B."/>
            <person name="Maier U.G."/>
            <person name="McRose D."/>
            <person name="Mock T."/>
            <person name="Neilson J.A."/>
            <person name="Onodera N.T."/>
            <person name="Poole A.M."/>
            <person name="Pritham E.J."/>
            <person name="Richards T.A."/>
            <person name="Rocap G."/>
            <person name="Roy S.W."/>
            <person name="Sarai C."/>
            <person name="Schaack S."/>
            <person name="Shirato S."/>
            <person name="Slamovits C.H."/>
            <person name="Spencer D.F."/>
            <person name="Suzuki S."/>
            <person name="Worden A.Z."/>
            <person name="Zauner S."/>
            <person name="Barry K."/>
            <person name="Bell C."/>
            <person name="Bharti A.K."/>
            <person name="Crow J.A."/>
            <person name="Grimwood J."/>
            <person name="Kramer R."/>
            <person name="Lindquist E."/>
            <person name="Lucas S."/>
            <person name="Salamov A."/>
            <person name="McFadden G.I."/>
            <person name="Lane C.E."/>
            <person name="Keeling P.J."/>
            <person name="Gray M.W."/>
            <person name="Grigoriev I.V."/>
            <person name="Archibald J.M."/>
        </authorList>
    </citation>
    <scope>NUCLEOTIDE SEQUENCE</scope>
    <source>
        <strain evidence="10 12">CCMP2712</strain>
    </source>
</reference>